<name>A0A9P5SQ91_9FUNG</name>
<sequence length="173" mass="19717">MLTGKAKSEKANSQRASNKPRKIASATAIIDVDEMNTRDVPEVDTKEATKELEYWRKPDVVAFVDWITDPDMFPRFKDPQGVAGKSKNDIYKEIAAFINATIKPTKPLDYLAAKSRFQVIKRKYDKARELLGVTGSGDEDEALMNKIRQSVLRSNDCILFVVWKSKHRKRKTP</sequence>
<dbReference type="EMBL" id="JAAAUY010000246">
    <property type="protein sequence ID" value="KAF9332667.1"/>
    <property type="molecule type" value="Genomic_DNA"/>
</dbReference>
<dbReference type="AlphaFoldDB" id="A0A9P5SQ91"/>
<feature type="region of interest" description="Disordered" evidence="1">
    <location>
        <begin position="1"/>
        <end position="23"/>
    </location>
</feature>
<dbReference type="Proteomes" id="UP000696485">
    <property type="component" value="Unassembled WGS sequence"/>
</dbReference>
<feature type="compositionally biased region" description="Basic and acidic residues" evidence="1">
    <location>
        <begin position="1"/>
        <end position="12"/>
    </location>
</feature>
<evidence type="ECO:0000313" key="3">
    <source>
        <dbReference type="Proteomes" id="UP000696485"/>
    </source>
</evidence>
<gene>
    <name evidence="2" type="ORF">BG006_004437</name>
</gene>
<organism evidence="2 3">
    <name type="scientific">Podila minutissima</name>
    <dbReference type="NCBI Taxonomy" id="64525"/>
    <lineage>
        <taxon>Eukaryota</taxon>
        <taxon>Fungi</taxon>
        <taxon>Fungi incertae sedis</taxon>
        <taxon>Mucoromycota</taxon>
        <taxon>Mortierellomycotina</taxon>
        <taxon>Mortierellomycetes</taxon>
        <taxon>Mortierellales</taxon>
        <taxon>Mortierellaceae</taxon>
        <taxon>Podila</taxon>
    </lineage>
</organism>
<accession>A0A9P5SQ91</accession>
<protein>
    <submittedName>
        <fullName evidence="2">Uncharacterized protein</fullName>
    </submittedName>
</protein>
<keyword evidence="3" id="KW-1185">Reference proteome</keyword>
<comment type="caution">
    <text evidence="2">The sequence shown here is derived from an EMBL/GenBank/DDBJ whole genome shotgun (WGS) entry which is preliminary data.</text>
</comment>
<evidence type="ECO:0000256" key="1">
    <source>
        <dbReference type="SAM" id="MobiDB-lite"/>
    </source>
</evidence>
<proteinExistence type="predicted"/>
<evidence type="ECO:0000313" key="2">
    <source>
        <dbReference type="EMBL" id="KAF9332667.1"/>
    </source>
</evidence>
<reference evidence="2" key="1">
    <citation type="journal article" date="2020" name="Fungal Divers.">
        <title>Resolving the Mortierellaceae phylogeny through synthesis of multi-gene phylogenetics and phylogenomics.</title>
        <authorList>
            <person name="Vandepol N."/>
            <person name="Liber J."/>
            <person name="Desiro A."/>
            <person name="Na H."/>
            <person name="Kennedy M."/>
            <person name="Barry K."/>
            <person name="Grigoriev I.V."/>
            <person name="Miller A.N."/>
            <person name="O'Donnell K."/>
            <person name="Stajich J.E."/>
            <person name="Bonito G."/>
        </authorList>
    </citation>
    <scope>NUCLEOTIDE SEQUENCE</scope>
    <source>
        <strain evidence="2">NVP1</strain>
    </source>
</reference>